<dbReference type="GO" id="GO:0016787">
    <property type="term" value="F:hydrolase activity"/>
    <property type="evidence" value="ECO:0007669"/>
    <property type="project" value="UniProtKB-UniRule"/>
</dbReference>
<dbReference type="SUPFAM" id="SSF52151">
    <property type="entry name" value="FabD/lysophospholipase-like"/>
    <property type="match status" value="1"/>
</dbReference>
<gene>
    <name evidence="5" type="ORF">BKA19_0067</name>
</gene>
<protein>
    <submittedName>
        <fullName evidence="5">Patatin-related protein</fullName>
    </submittedName>
</protein>
<dbReference type="AlphaFoldDB" id="A0A4Q7Y303"/>
<dbReference type="Pfam" id="PF11856">
    <property type="entry name" value="DUF3376"/>
    <property type="match status" value="1"/>
</dbReference>
<dbReference type="InterPro" id="IPR002641">
    <property type="entry name" value="PNPLA_dom"/>
</dbReference>
<evidence type="ECO:0000256" key="1">
    <source>
        <dbReference type="ARBA" id="ARBA00023098"/>
    </source>
</evidence>
<feature type="active site" description="Nucleophile" evidence="2">
    <location>
        <position position="89"/>
    </location>
</feature>
<evidence type="ECO:0000313" key="5">
    <source>
        <dbReference type="EMBL" id="RZU30451.1"/>
    </source>
</evidence>
<feature type="short sequence motif" description="GXSXG" evidence="2">
    <location>
        <begin position="87"/>
        <end position="91"/>
    </location>
</feature>
<proteinExistence type="predicted"/>
<dbReference type="PROSITE" id="PS51635">
    <property type="entry name" value="PNPLA"/>
    <property type="match status" value="1"/>
</dbReference>
<keyword evidence="3" id="KW-0812">Transmembrane</keyword>
<keyword evidence="2" id="KW-0442">Lipid degradation</keyword>
<keyword evidence="2" id="KW-0378">Hydrolase</keyword>
<evidence type="ECO:0000256" key="3">
    <source>
        <dbReference type="SAM" id="Phobius"/>
    </source>
</evidence>
<dbReference type="EMBL" id="SHKV01000001">
    <property type="protein sequence ID" value="RZU30451.1"/>
    <property type="molecule type" value="Genomic_DNA"/>
</dbReference>
<feature type="short sequence motif" description="DGA/G" evidence="2">
    <location>
        <begin position="301"/>
        <end position="303"/>
    </location>
</feature>
<sequence length="813" mass="87265">MAEATQGRRRRELRVALVLNGGVSLAVWMGGVTHEIDLLRRASRVACGMEEYDPETVAVYDRPVFEKWVELCRRSDVGAVVVDVIAGTSAGGLNGTLLATAVARGVPLDPPGQGVRPALRTVWSDSASLEDGSLLRLTQAPALSSVLDGDFFRREIDRVVGRIGAAPGRPAPEPVTLFVTATALGESSQKYVDSFGQPFDVADHRHLYRFRRTDEDAVVFRPGAGDPDGWWPTGAVDGDAAFVDDFDRDDADCHEALVTAARASASFPVAFAPVQEGEALARRRVLPATSVDCHGRRWLVDGGILDNAPFEPVLDAISRRPATEPVRRLLVYVVPSRGAGNEGLDAPPPETAGGAAAAHPAWKHILGGAVGFPREGDVRADMESAANLLRQGEATEGSPEVGPEALFGIEVDAASGAADGLLEQYRRARAIGGLQDVRRALSRARQGRGLVLAPVSGPALAELLGEEVPWVPPAEPDWTGEGDQWRWGLGAAERVCRLFVRDLWDRGLGGAAAAPVTAALARVEAVRDAVTVSIVQNADKAPLDDLGLVAWASDRFAALQVQEALAHCVGSAARGYAAARSGVVEPAAVVRAGLTVEVATNAFSAYQPFRRTSPFEFLRLGPDVEAPFVDCVDAAPDVVRTRARDARRTGDKKLYGTRMGHFAAFGLDTWRAWDWTAGRLDAQTHLARALLDSPDGPAATVDWTASVQEVTVRAELGRSPAEWAQQRGELLGKDDGSLLRDLRREPYGETLAVAVVDAVMRALPHDLALGRSGQLLNSLVARSPVTRTARWWAPVARPVVRWKWLRWTSRLGR</sequence>
<dbReference type="InterPro" id="IPR024282">
    <property type="entry name" value="DUF3376"/>
</dbReference>
<dbReference type="Proteomes" id="UP000292507">
    <property type="component" value="Unassembled WGS sequence"/>
</dbReference>
<feature type="active site" description="Proton acceptor" evidence="2">
    <location>
        <position position="301"/>
    </location>
</feature>
<organism evidence="5 6">
    <name type="scientific">Blastococcus saxobsidens</name>
    <dbReference type="NCBI Taxonomy" id="138336"/>
    <lineage>
        <taxon>Bacteria</taxon>
        <taxon>Bacillati</taxon>
        <taxon>Actinomycetota</taxon>
        <taxon>Actinomycetes</taxon>
        <taxon>Geodermatophilales</taxon>
        <taxon>Geodermatophilaceae</taxon>
        <taxon>Blastococcus</taxon>
    </lineage>
</organism>
<comment type="caution">
    <text evidence="2">Lacks conserved residue(s) required for the propagation of feature annotation.</text>
</comment>
<evidence type="ECO:0000256" key="2">
    <source>
        <dbReference type="PROSITE-ProRule" id="PRU01161"/>
    </source>
</evidence>
<name>A0A4Q7Y303_9ACTN</name>
<reference evidence="5 6" key="1">
    <citation type="submission" date="2019-02" db="EMBL/GenBank/DDBJ databases">
        <title>Sequencing the genomes of 1000 actinobacteria strains.</title>
        <authorList>
            <person name="Klenk H.-P."/>
        </authorList>
    </citation>
    <scope>NUCLEOTIDE SEQUENCE [LARGE SCALE GENOMIC DNA]</scope>
    <source>
        <strain evidence="5 6">DSM 44509</strain>
    </source>
</reference>
<keyword evidence="6" id="KW-1185">Reference proteome</keyword>
<feature type="transmembrane region" description="Helical" evidence="3">
    <location>
        <begin position="12"/>
        <end position="31"/>
    </location>
</feature>
<dbReference type="InterPro" id="IPR016035">
    <property type="entry name" value="Acyl_Trfase/lysoPLipase"/>
</dbReference>
<accession>A0A4Q7Y303</accession>
<comment type="caution">
    <text evidence="5">The sequence shown here is derived from an EMBL/GenBank/DDBJ whole genome shotgun (WGS) entry which is preliminary data.</text>
</comment>
<keyword evidence="3" id="KW-0472">Membrane</keyword>
<evidence type="ECO:0000313" key="6">
    <source>
        <dbReference type="Proteomes" id="UP000292507"/>
    </source>
</evidence>
<dbReference type="Gene3D" id="3.40.1090.10">
    <property type="entry name" value="Cytosolic phospholipase A2 catalytic domain"/>
    <property type="match status" value="1"/>
</dbReference>
<dbReference type="OrthoDB" id="8728704at2"/>
<dbReference type="GO" id="GO:0016042">
    <property type="term" value="P:lipid catabolic process"/>
    <property type="evidence" value="ECO:0007669"/>
    <property type="project" value="UniProtKB-UniRule"/>
</dbReference>
<dbReference type="Pfam" id="PF01734">
    <property type="entry name" value="Patatin"/>
    <property type="match status" value="1"/>
</dbReference>
<keyword evidence="3" id="KW-1133">Transmembrane helix</keyword>
<dbReference type="RefSeq" id="WP_104529751.1">
    <property type="nucleotide sequence ID" value="NZ_POQT01000033.1"/>
</dbReference>
<feature type="domain" description="PNPLA" evidence="4">
    <location>
        <begin position="17"/>
        <end position="314"/>
    </location>
</feature>
<evidence type="ECO:0000259" key="4">
    <source>
        <dbReference type="PROSITE" id="PS51635"/>
    </source>
</evidence>
<keyword evidence="1 2" id="KW-0443">Lipid metabolism</keyword>